<proteinExistence type="predicted"/>
<dbReference type="EMBL" id="JAGKQM010000004">
    <property type="protein sequence ID" value="KAH0928510.1"/>
    <property type="molecule type" value="Genomic_DNA"/>
</dbReference>
<organism evidence="1 2">
    <name type="scientific">Brassica napus</name>
    <name type="common">Rape</name>
    <dbReference type="NCBI Taxonomy" id="3708"/>
    <lineage>
        <taxon>Eukaryota</taxon>
        <taxon>Viridiplantae</taxon>
        <taxon>Streptophyta</taxon>
        <taxon>Embryophyta</taxon>
        <taxon>Tracheophyta</taxon>
        <taxon>Spermatophyta</taxon>
        <taxon>Magnoliopsida</taxon>
        <taxon>eudicotyledons</taxon>
        <taxon>Gunneridae</taxon>
        <taxon>Pentapetalae</taxon>
        <taxon>rosids</taxon>
        <taxon>malvids</taxon>
        <taxon>Brassicales</taxon>
        <taxon>Brassicaceae</taxon>
        <taxon>Brassiceae</taxon>
        <taxon>Brassica</taxon>
    </lineage>
</organism>
<comment type="caution">
    <text evidence="1">The sequence shown here is derived from an EMBL/GenBank/DDBJ whole genome shotgun (WGS) entry which is preliminary data.</text>
</comment>
<evidence type="ECO:0000313" key="2">
    <source>
        <dbReference type="Proteomes" id="UP000824890"/>
    </source>
</evidence>
<keyword evidence="2" id="KW-1185">Reference proteome</keyword>
<evidence type="ECO:0000313" key="1">
    <source>
        <dbReference type="EMBL" id="KAH0928510.1"/>
    </source>
</evidence>
<reference evidence="1 2" key="1">
    <citation type="submission" date="2021-05" db="EMBL/GenBank/DDBJ databases">
        <title>Genome Assembly of Synthetic Allotetraploid Brassica napus Reveals Homoeologous Exchanges between Subgenomes.</title>
        <authorList>
            <person name="Davis J.T."/>
        </authorList>
    </citation>
    <scope>NUCLEOTIDE SEQUENCE [LARGE SCALE GENOMIC DNA]</scope>
    <source>
        <strain evidence="2">cv. Da-Ae</strain>
        <tissue evidence="1">Seedling</tissue>
    </source>
</reference>
<dbReference type="Proteomes" id="UP000824890">
    <property type="component" value="Unassembled WGS sequence"/>
</dbReference>
<gene>
    <name evidence="1" type="ORF">HID58_014237</name>
</gene>
<sequence length="311" mass="35032">MRYCFNIQICFLTVKKIDNYLDQKITEPCSAPVPVPVPEAPLFSVLVSACSSALSLRYALDSGEGISQRPPAPLERFADPVTKSFPRATARWVDGVSGWSRFLGFRARSIFISRSGLLTEASGGVLLLCLYRGLCVLKSLRGNLGRWMVTFFVKECTRGLSTRWRVKDWVLLCGGAWSLVTACDESSSFVLPCHLRLGVLSSIDCPLFLQALLVFWYPYCPLGSFTSSGRLTLGLIFFPLRWHRRGFSRSLFLICASVLEDRLMAWSWRSRVFLRLHGFSVAPFVRIIASLYRHWSCSCVGSGFLFSLCRF</sequence>
<accession>A0ABQ8DJ71</accession>
<protein>
    <submittedName>
        <fullName evidence="1">Uncharacterized protein</fullName>
    </submittedName>
</protein>
<name>A0ABQ8DJ71_BRANA</name>